<keyword evidence="4" id="KW-1185">Reference proteome</keyword>
<accession>A0ABW1U0N7</accession>
<feature type="signal peptide" evidence="2">
    <location>
        <begin position="1"/>
        <end position="16"/>
    </location>
</feature>
<dbReference type="EMBL" id="JBHSRS010000082">
    <property type="protein sequence ID" value="MFC6283113.1"/>
    <property type="molecule type" value="Genomic_DNA"/>
</dbReference>
<keyword evidence="1" id="KW-1133">Transmembrane helix</keyword>
<name>A0ABW1U0N7_9BURK</name>
<keyword evidence="1" id="KW-0812">Transmembrane</keyword>
<evidence type="ECO:0000313" key="4">
    <source>
        <dbReference type="Proteomes" id="UP001596270"/>
    </source>
</evidence>
<organism evidence="3 4">
    <name type="scientific">Polaromonas aquatica</name>
    <dbReference type="NCBI Taxonomy" id="332657"/>
    <lineage>
        <taxon>Bacteria</taxon>
        <taxon>Pseudomonadati</taxon>
        <taxon>Pseudomonadota</taxon>
        <taxon>Betaproteobacteria</taxon>
        <taxon>Burkholderiales</taxon>
        <taxon>Comamonadaceae</taxon>
        <taxon>Polaromonas</taxon>
    </lineage>
</organism>
<evidence type="ECO:0000256" key="2">
    <source>
        <dbReference type="SAM" id="SignalP"/>
    </source>
</evidence>
<feature type="transmembrane region" description="Helical" evidence="1">
    <location>
        <begin position="175"/>
        <end position="192"/>
    </location>
</feature>
<sequence>MACLFPMLLLAVPAAAQDGPSRYGKTLVRSYVLPAELLDQYNEALRSQAAGSGPAMADIKGWTGPEFSASGAGNPYTLVVKMLGVSLDNDDLVARWQPYWAGAPGSMPGMGEAGARAGERLQLVVASAAENLEDGRLVAPGLRLEVARNVRMERVRLEVWSGAGETSWLDLLMDWWPLLAGAAVWVLLFLYWRHDRRKTAADAEVDMPAEK</sequence>
<keyword evidence="2" id="KW-0732">Signal</keyword>
<protein>
    <submittedName>
        <fullName evidence="3">Uncharacterized protein</fullName>
    </submittedName>
</protein>
<dbReference type="RefSeq" id="WP_371436860.1">
    <property type="nucleotide sequence ID" value="NZ_JBHSRS010000082.1"/>
</dbReference>
<evidence type="ECO:0000313" key="3">
    <source>
        <dbReference type="EMBL" id="MFC6283113.1"/>
    </source>
</evidence>
<comment type="caution">
    <text evidence="3">The sequence shown here is derived from an EMBL/GenBank/DDBJ whole genome shotgun (WGS) entry which is preliminary data.</text>
</comment>
<dbReference type="Proteomes" id="UP001596270">
    <property type="component" value="Unassembled WGS sequence"/>
</dbReference>
<gene>
    <name evidence="3" type="ORF">ACFQND_17960</name>
</gene>
<reference evidence="4" key="1">
    <citation type="journal article" date="2019" name="Int. J. Syst. Evol. Microbiol.">
        <title>The Global Catalogue of Microorganisms (GCM) 10K type strain sequencing project: providing services to taxonomists for standard genome sequencing and annotation.</title>
        <authorList>
            <consortium name="The Broad Institute Genomics Platform"/>
            <consortium name="The Broad Institute Genome Sequencing Center for Infectious Disease"/>
            <person name="Wu L."/>
            <person name="Ma J."/>
        </authorList>
    </citation>
    <scope>NUCLEOTIDE SEQUENCE [LARGE SCALE GENOMIC DNA]</scope>
    <source>
        <strain evidence="4">CCUG 39402</strain>
    </source>
</reference>
<evidence type="ECO:0000256" key="1">
    <source>
        <dbReference type="SAM" id="Phobius"/>
    </source>
</evidence>
<keyword evidence="1" id="KW-0472">Membrane</keyword>
<feature type="chain" id="PRO_5046242843" evidence="2">
    <location>
        <begin position="17"/>
        <end position="211"/>
    </location>
</feature>
<proteinExistence type="predicted"/>